<dbReference type="EMBL" id="JBAKAR010000241">
    <property type="protein sequence ID" value="MEL0615067.1"/>
    <property type="molecule type" value="Genomic_DNA"/>
</dbReference>
<reference evidence="1 2" key="1">
    <citation type="submission" date="2024-02" db="EMBL/GenBank/DDBJ databases">
        <title>Bacteria isolated from the canopy kelp, Nereocystis luetkeana.</title>
        <authorList>
            <person name="Pfister C.A."/>
            <person name="Younker I.T."/>
            <person name="Light S.H."/>
        </authorList>
    </citation>
    <scope>NUCLEOTIDE SEQUENCE [LARGE SCALE GENOMIC DNA]</scope>
    <source>
        <strain evidence="1 2">TI.4.07</strain>
    </source>
</reference>
<dbReference type="InterPro" id="IPR043165">
    <property type="entry name" value="TruD_insert_sf"/>
</dbReference>
<dbReference type="Gene3D" id="3.30.2350.20">
    <property type="entry name" value="TruD, catalytic domain"/>
    <property type="match status" value="1"/>
</dbReference>
<name>A0ABU9G9A7_9GAMM</name>
<feature type="non-terminal residue" evidence="1">
    <location>
        <position position="1"/>
    </location>
</feature>
<feature type="non-terminal residue" evidence="1">
    <location>
        <position position="72"/>
    </location>
</feature>
<evidence type="ECO:0000313" key="2">
    <source>
        <dbReference type="Proteomes" id="UP001379949"/>
    </source>
</evidence>
<organism evidence="1 2">
    <name type="scientific">Marinomonas arenicola</name>
    <dbReference type="NCBI Taxonomy" id="569601"/>
    <lineage>
        <taxon>Bacteria</taxon>
        <taxon>Pseudomonadati</taxon>
        <taxon>Pseudomonadota</taxon>
        <taxon>Gammaproteobacteria</taxon>
        <taxon>Oceanospirillales</taxon>
        <taxon>Oceanospirillaceae</taxon>
        <taxon>Marinomonas</taxon>
    </lineage>
</organism>
<dbReference type="Gene3D" id="3.30.2340.10">
    <property type="entry name" value="TruD, insertion domain"/>
    <property type="match status" value="1"/>
</dbReference>
<accession>A0ABU9G9A7</accession>
<sequence length="72" mass="8027">AIKASLLCNMELVDGLINFGLSRESRLARLMPIDMALELLQGPNEKAELIVEFSLSKGSFATSILREMIDFR</sequence>
<protein>
    <submittedName>
        <fullName evidence="1">tRNA pseudouridine(13) synthase TruD</fullName>
    </submittedName>
</protein>
<comment type="caution">
    <text evidence="1">The sequence shown here is derived from an EMBL/GenBank/DDBJ whole genome shotgun (WGS) entry which is preliminary data.</text>
</comment>
<dbReference type="CDD" id="cd01291">
    <property type="entry name" value="PseudoU_synth"/>
    <property type="match status" value="1"/>
</dbReference>
<evidence type="ECO:0000313" key="1">
    <source>
        <dbReference type="EMBL" id="MEL0615067.1"/>
    </source>
</evidence>
<dbReference type="Proteomes" id="UP001379949">
    <property type="component" value="Unassembled WGS sequence"/>
</dbReference>
<keyword evidence="2" id="KW-1185">Reference proteome</keyword>
<proteinExistence type="predicted"/>
<gene>
    <name evidence="1" type="ORF">V6242_18205</name>
</gene>
<dbReference type="InterPro" id="IPR020103">
    <property type="entry name" value="PsdUridine_synth_cat_dom_sf"/>
</dbReference>
<dbReference type="InterPro" id="IPR042214">
    <property type="entry name" value="TruD_catalytic"/>
</dbReference>
<dbReference type="SUPFAM" id="SSF55120">
    <property type="entry name" value="Pseudouridine synthase"/>
    <property type="match status" value="1"/>
</dbReference>